<dbReference type="OrthoDB" id="261426at2759"/>
<dbReference type="HOGENOM" id="CLU_004914_3_2_1"/>
<protein>
    <submittedName>
        <fullName evidence="7">Homocysteine s-methyltransferase</fullName>
    </submittedName>
</protein>
<dbReference type="GO" id="GO:0009086">
    <property type="term" value="P:methionine biosynthetic process"/>
    <property type="evidence" value="ECO:0007669"/>
    <property type="project" value="TreeGrafter"/>
</dbReference>
<feature type="binding site" evidence="5">
    <location>
        <position position="341"/>
    </location>
    <ligand>
        <name>Zn(2+)</name>
        <dbReference type="ChEBI" id="CHEBI:29105"/>
    </ligand>
</feature>
<dbReference type="GO" id="GO:0033528">
    <property type="term" value="P:S-methylmethionine cycle"/>
    <property type="evidence" value="ECO:0007669"/>
    <property type="project" value="TreeGrafter"/>
</dbReference>
<reference evidence="7 8" key="1">
    <citation type="journal article" date="2013" name="BMC Genomics">
        <title>The genome and transcriptome of the pine saprophyte Ophiostoma piceae, and a comparison with the bark beetle-associated pine pathogen Grosmannia clavigera.</title>
        <authorList>
            <person name="Haridas S."/>
            <person name="Wang Y."/>
            <person name="Lim L."/>
            <person name="Massoumi Alamouti S."/>
            <person name="Jackman S."/>
            <person name="Docking R."/>
            <person name="Robertson G."/>
            <person name="Birol I."/>
            <person name="Bohlmann J."/>
            <person name="Breuil C."/>
        </authorList>
    </citation>
    <scope>NUCLEOTIDE SEQUENCE [LARGE SCALE GENOMIC DNA]</scope>
    <source>
        <strain evidence="7 8">UAMH 11346</strain>
    </source>
</reference>
<evidence type="ECO:0000256" key="4">
    <source>
        <dbReference type="ARBA" id="ARBA00022833"/>
    </source>
</evidence>
<evidence type="ECO:0000256" key="2">
    <source>
        <dbReference type="ARBA" id="ARBA00022679"/>
    </source>
</evidence>
<dbReference type="GO" id="GO:0008898">
    <property type="term" value="F:S-adenosylmethionine-homocysteine S-methyltransferase activity"/>
    <property type="evidence" value="ECO:0007669"/>
    <property type="project" value="TreeGrafter"/>
</dbReference>
<dbReference type="VEuPathDB" id="FungiDB:F503_06161"/>
<keyword evidence="8" id="KW-1185">Reference proteome</keyword>
<dbReference type="STRING" id="1262450.S3BP66"/>
<sequence length="356" mass="37625">MATCPVYVLDGGLGTALQDRYGVQFSAGTTPLWSSHLLINNEQAAVLRRCQSDFVRAGADLIETATYQVSAAGLELTGVSSADTGAFLTRAVDVAEGAIADAGAKPGDSPESSRGLRFPGIALSLGPYGACMVPSTEYSGAYDAAVCSIEALCHWHADRLRLFTRVPRLADRVRFLAFETVPRLDEIRAVRQLYAAPEHIDPALARLPYWISCVFPGTNDTLPDGTAVADAVSAMLAPVPGGQRPWGIGINCTKISRLNSLVAQYETAVKAYLAASPSTPHPALVLYPDGTNGEVYNTTTQLWELPPGVAPPTIAWEAQLSSIVRSTAATGCWSEILVGGCCKATDRDISALQAAL</sequence>
<dbReference type="Pfam" id="PF02574">
    <property type="entry name" value="S-methyl_trans"/>
    <property type="match status" value="1"/>
</dbReference>
<dbReference type="InterPro" id="IPR036589">
    <property type="entry name" value="HCY_dom_sf"/>
</dbReference>
<keyword evidence="1 5" id="KW-0489">Methyltransferase</keyword>
<dbReference type="EMBL" id="KE148186">
    <property type="protein sequence ID" value="EPE02157.1"/>
    <property type="molecule type" value="Genomic_DNA"/>
</dbReference>
<dbReference type="GO" id="GO:0046872">
    <property type="term" value="F:metal ion binding"/>
    <property type="evidence" value="ECO:0007669"/>
    <property type="project" value="UniProtKB-KW"/>
</dbReference>
<dbReference type="InterPro" id="IPR003726">
    <property type="entry name" value="HCY_dom"/>
</dbReference>
<comment type="cofactor">
    <cofactor evidence="5">
        <name>Zn(2+)</name>
        <dbReference type="ChEBI" id="CHEBI:29105"/>
    </cofactor>
</comment>
<dbReference type="PROSITE" id="PS50970">
    <property type="entry name" value="HCY"/>
    <property type="match status" value="1"/>
</dbReference>
<dbReference type="SUPFAM" id="SSF82282">
    <property type="entry name" value="Homocysteine S-methyltransferase"/>
    <property type="match status" value="1"/>
</dbReference>
<dbReference type="eggNOG" id="KOG1579">
    <property type="taxonomic scope" value="Eukaryota"/>
</dbReference>
<keyword evidence="2 5" id="KW-0808">Transferase</keyword>
<proteinExistence type="predicted"/>
<evidence type="ECO:0000256" key="3">
    <source>
        <dbReference type="ARBA" id="ARBA00022723"/>
    </source>
</evidence>
<evidence type="ECO:0000259" key="6">
    <source>
        <dbReference type="PROSITE" id="PS50970"/>
    </source>
</evidence>
<organism evidence="7 8">
    <name type="scientific">Ophiostoma piceae (strain UAMH 11346)</name>
    <name type="common">Sap stain fungus</name>
    <dbReference type="NCBI Taxonomy" id="1262450"/>
    <lineage>
        <taxon>Eukaryota</taxon>
        <taxon>Fungi</taxon>
        <taxon>Dikarya</taxon>
        <taxon>Ascomycota</taxon>
        <taxon>Pezizomycotina</taxon>
        <taxon>Sordariomycetes</taxon>
        <taxon>Sordariomycetidae</taxon>
        <taxon>Ophiostomatales</taxon>
        <taxon>Ophiostomataceae</taxon>
        <taxon>Ophiostoma</taxon>
    </lineage>
</organism>
<dbReference type="GO" id="GO:0032259">
    <property type="term" value="P:methylation"/>
    <property type="evidence" value="ECO:0007669"/>
    <property type="project" value="UniProtKB-KW"/>
</dbReference>
<dbReference type="AlphaFoldDB" id="S3BP66"/>
<evidence type="ECO:0000313" key="8">
    <source>
        <dbReference type="Proteomes" id="UP000016923"/>
    </source>
</evidence>
<keyword evidence="4 5" id="KW-0862">Zinc</keyword>
<dbReference type="PANTHER" id="PTHR46015:SF1">
    <property type="entry name" value="HOMOCYSTEINE S-METHYLTRANSFERASE-LIKE ISOFORM 1"/>
    <property type="match status" value="1"/>
</dbReference>
<feature type="binding site" evidence="5">
    <location>
        <position position="342"/>
    </location>
    <ligand>
        <name>Zn(2+)</name>
        <dbReference type="ChEBI" id="CHEBI:29105"/>
    </ligand>
</feature>
<feature type="domain" description="Hcy-binding" evidence="6">
    <location>
        <begin position="1"/>
        <end position="356"/>
    </location>
</feature>
<dbReference type="Gene3D" id="3.20.20.330">
    <property type="entry name" value="Homocysteine-binding-like domain"/>
    <property type="match status" value="1"/>
</dbReference>
<dbReference type="Proteomes" id="UP000016923">
    <property type="component" value="Unassembled WGS sequence"/>
</dbReference>
<evidence type="ECO:0000256" key="5">
    <source>
        <dbReference type="PROSITE-ProRule" id="PRU00333"/>
    </source>
</evidence>
<accession>S3BP66</accession>
<dbReference type="InterPro" id="IPR051486">
    <property type="entry name" value="Hcy_S-methyltransferase"/>
</dbReference>
<gene>
    <name evidence="7" type="ORF">F503_06161</name>
</gene>
<dbReference type="PANTHER" id="PTHR46015">
    <property type="entry name" value="ZGC:172121"/>
    <property type="match status" value="1"/>
</dbReference>
<keyword evidence="3 5" id="KW-0479">Metal-binding</keyword>
<evidence type="ECO:0000313" key="7">
    <source>
        <dbReference type="EMBL" id="EPE02157.1"/>
    </source>
</evidence>
<dbReference type="OMA" id="TECYEAQ"/>
<feature type="binding site" evidence="5">
    <location>
        <position position="252"/>
    </location>
    <ligand>
        <name>Zn(2+)</name>
        <dbReference type="ChEBI" id="CHEBI:29105"/>
    </ligand>
</feature>
<evidence type="ECO:0000256" key="1">
    <source>
        <dbReference type="ARBA" id="ARBA00022603"/>
    </source>
</evidence>
<name>S3BP66_OPHP1</name>